<proteinExistence type="predicted"/>
<sequence length="79" mass="8642">MIAVVTYTMVPEVLVGELQMGFSRSLQENLSFRGRRLSELGAVLVGVSRRHGNLLLPDQFHQLLASDWQNSGCLAGTLG</sequence>
<name>A0A0E9QZF1_ANGAN</name>
<reference evidence="1" key="2">
    <citation type="journal article" date="2015" name="Fish Shellfish Immunol.">
        <title>Early steps in the European eel (Anguilla anguilla)-Vibrio vulnificus interaction in the gills: Role of the RtxA13 toxin.</title>
        <authorList>
            <person name="Callol A."/>
            <person name="Pajuelo D."/>
            <person name="Ebbesson L."/>
            <person name="Teles M."/>
            <person name="MacKenzie S."/>
            <person name="Amaro C."/>
        </authorList>
    </citation>
    <scope>NUCLEOTIDE SEQUENCE</scope>
</reference>
<reference evidence="1" key="1">
    <citation type="submission" date="2014-11" db="EMBL/GenBank/DDBJ databases">
        <authorList>
            <person name="Amaro Gonzalez C."/>
        </authorList>
    </citation>
    <scope>NUCLEOTIDE SEQUENCE</scope>
</reference>
<organism evidence="1">
    <name type="scientific">Anguilla anguilla</name>
    <name type="common">European freshwater eel</name>
    <name type="synonym">Muraena anguilla</name>
    <dbReference type="NCBI Taxonomy" id="7936"/>
    <lineage>
        <taxon>Eukaryota</taxon>
        <taxon>Metazoa</taxon>
        <taxon>Chordata</taxon>
        <taxon>Craniata</taxon>
        <taxon>Vertebrata</taxon>
        <taxon>Euteleostomi</taxon>
        <taxon>Actinopterygii</taxon>
        <taxon>Neopterygii</taxon>
        <taxon>Teleostei</taxon>
        <taxon>Anguilliformes</taxon>
        <taxon>Anguillidae</taxon>
        <taxon>Anguilla</taxon>
    </lineage>
</organism>
<evidence type="ECO:0000313" key="1">
    <source>
        <dbReference type="EMBL" id="JAH21463.1"/>
    </source>
</evidence>
<protein>
    <submittedName>
        <fullName evidence="1">Uncharacterized protein</fullName>
    </submittedName>
</protein>
<dbReference type="EMBL" id="GBXM01087114">
    <property type="protein sequence ID" value="JAH21463.1"/>
    <property type="molecule type" value="Transcribed_RNA"/>
</dbReference>
<accession>A0A0E9QZF1</accession>
<dbReference type="AlphaFoldDB" id="A0A0E9QZF1"/>